<dbReference type="AlphaFoldDB" id="A0A2A4HXZ1"/>
<keyword evidence="2" id="KW-1185">Reference proteome</keyword>
<evidence type="ECO:0000313" key="1">
    <source>
        <dbReference type="EMBL" id="PCG09240.1"/>
    </source>
</evidence>
<gene>
    <name evidence="1" type="ORF">COA17_10240</name>
</gene>
<comment type="caution">
    <text evidence="1">The sequence shown here is derived from an EMBL/GenBank/DDBJ whole genome shotgun (WGS) entry which is preliminary data.</text>
</comment>
<proteinExistence type="predicted"/>
<organism evidence="1 2">
    <name type="scientific">Sphingomonas ginsenosidimutans</name>
    <dbReference type="NCBI Taxonomy" id="862134"/>
    <lineage>
        <taxon>Bacteria</taxon>
        <taxon>Pseudomonadati</taxon>
        <taxon>Pseudomonadota</taxon>
        <taxon>Alphaproteobacteria</taxon>
        <taxon>Sphingomonadales</taxon>
        <taxon>Sphingomonadaceae</taxon>
        <taxon>Sphingomonas</taxon>
    </lineage>
</organism>
<name>A0A2A4HXZ1_9SPHN</name>
<reference evidence="1 2" key="1">
    <citation type="submission" date="2017-09" db="EMBL/GenBank/DDBJ databases">
        <title>Sphingomonas ginsenosidimutans KACC 14949, whole genome shotgun sequence.</title>
        <authorList>
            <person name="Feng G."/>
            <person name="Zhu H."/>
        </authorList>
    </citation>
    <scope>NUCLEOTIDE SEQUENCE [LARGE SCALE GENOMIC DNA]</scope>
    <source>
        <strain evidence="1 2">KACC 14949</strain>
    </source>
</reference>
<dbReference type="Proteomes" id="UP000218784">
    <property type="component" value="Unassembled WGS sequence"/>
</dbReference>
<evidence type="ECO:0000313" key="2">
    <source>
        <dbReference type="Proteomes" id="UP000218784"/>
    </source>
</evidence>
<dbReference type="RefSeq" id="WP_096612126.1">
    <property type="nucleotide sequence ID" value="NZ_NWVD01000003.1"/>
</dbReference>
<sequence>MIWALALALAGERVALGVWHRWAAIREAGGVGGAGPRRCFAIARPVLPGGDSDRRGAFGSVAARQGAARAPAVFFRLSYARGAGAAITLVVGERRFALVGDQATARAPDAATDRAILNAMRSARAMTLVTLDAAGRTIADTYPLAGAATAIDAAQLGCR</sequence>
<accession>A0A2A4HXZ1</accession>
<protein>
    <submittedName>
        <fullName evidence="1">Uncharacterized protein</fullName>
    </submittedName>
</protein>
<dbReference type="EMBL" id="NWVD01000003">
    <property type="protein sequence ID" value="PCG09240.1"/>
    <property type="molecule type" value="Genomic_DNA"/>
</dbReference>